<proteinExistence type="predicted"/>
<keyword evidence="3" id="KW-0067">ATP-binding</keyword>
<evidence type="ECO:0000256" key="1">
    <source>
        <dbReference type="ARBA" id="ARBA00022598"/>
    </source>
</evidence>
<dbReference type="InterPro" id="IPR014729">
    <property type="entry name" value="Rossmann-like_a/b/a_fold"/>
</dbReference>
<accession>K1RQU7</accession>
<dbReference type="GO" id="GO:0004812">
    <property type="term" value="F:aminoacyl-tRNA ligase activity"/>
    <property type="evidence" value="ECO:0007669"/>
    <property type="project" value="UniProtKB-KW"/>
</dbReference>
<keyword evidence="1 7" id="KW-0436">Ligase</keyword>
<sequence length="32" mass="3826">MYNKGLIYRGERMINWCPTCHTSISDSEVEYE</sequence>
<keyword evidence="2" id="KW-0547">Nucleotide-binding</keyword>
<keyword evidence="5 7" id="KW-0030">Aminoacyl-tRNA synthetase</keyword>
<evidence type="ECO:0000256" key="3">
    <source>
        <dbReference type="ARBA" id="ARBA00022840"/>
    </source>
</evidence>
<reference evidence="7" key="1">
    <citation type="journal article" date="2013" name="Environ. Microbiol.">
        <title>Microbiota from the distal guts of lean and obese adolescents exhibit partial functional redundancy besides clear differences in community structure.</title>
        <authorList>
            <person name="Ferrer M."/>
            <person name="Ruiz A."/>
            <person name="Lanza F."/>
            <person name="Haange S.B."/>
            <person name="Oberbach A."/>
            <person name="Till H."/>
            <person name="Bargiela R."/>
            <person name="Campoy C."/>
            <person name="Segura M.T."/>
            <person name="Richter M."/>
            <person name="von Bergen M."/>
            <person name="Seifert J."/>
            <person name="Suarez A."/>
        </authorList>
    </citation>
    <scope>NUCLEOTIDE SEQUENCE</scope>
</reference>
<dbReference type="GO" id="GO:0005524">
    <property type="term" value="F:ATP binding"/>
    <property type="evidence" value="ECO:0007669"/>
    <property type="project" value="UniProtKB-KW"/>
</dbReference>
<gene>
    <name evidence="7" type="ORF">LEA_19217</name>
</gene>
<dbReference type="InterPro" id="IPR002300">
    <property type="entry name" value="aa-tRNA-synth_Ia"/>
</dbReference>
<evidence type="ECO:0000256" key="5">
    <source>
        <dbReference type="ARBA" id="ARBA00023146"/>
    </source>
</evidence>
<evidence type="ECO:0000259" key="6">
    <source>
        <dbReference type="Pfam" id="PF00133"/>
    </source>
</evidence>
<dbReference type="Gene3D" id="3.40.50.620">
    <property type="entry name" value="HUPs"/>
    <property type="match status" value="1"/>
</dbReference>
<dbReference type="EC" id="6.1.1.-" evidence="7"/>
<protein>
    <submittedName>
        <fullName evidence="7">Protein containing Aminoacyl-tRNA synthetase, class Ia domain protein</fullName>
        <ecNumber evidence="7">6.1.1.-</ecNumber>
    </submittedName>
</protein>
<evidence type="ECO:0000313" key="7">
    <source>
        <dbReference type="EMBL" id="EKC47758.1"/>
    </source>
</evidence>
<feature type="domain" description="Aminoacyl-tRNA synthetase class Ia" evidence="6">
    <location>
        <begin position="1"/>
        <end position="31"/>
    </location>
</feature>
<name>K1RQU7_9ZZZZ</name>
<organism evidence="7">
    <name type="scientific">human gut metagenome</name>
    <dbReference type="NCBI Taxonomy" id="408170"/>
    <lineage>
        <taxon>unclassified sequences</taxon>
        <taxon>metagenomes</taxon>
        <taxon>organismal metagenomes</taxon>
    </lineage>
</organism>
<dbReference type="GO" id="GO:0006418">
    <property type="term" value="P:tRNA aminoacylation for protein translation"/>
    <property type="evidence" value="ECO:0007669"/>
    <property type="project" value="InterPro"/>
</dbReference>
<dbReference type="EMBL" id="AJWY01013208">
    <property type="protein sequence ID" value="EKC47758.1"/>
    <property type="molecule type" value="Genomic_DNA"/>
</dbReference>
<evidence type="ECO:0000256" key="2">
    <source>
        <dbReference type="ARBA" id="ARBA00022741"/>
    </source>
</evidence>
<dbReference type="Pfam" id="PF00133">
    <property type="entry name" value="tRNA-synt_1"/>
    <property type="match status" value="1"/>
</dbReference>
<feature type="non-terminal residue" evidence="7">
    <location>
        <position position="32"/>
    </location>
</feature>
<dbReference type="AlphaFoldDB" id="K1RQU7"/>
<keyword evidence="4" id="KW-0648">Protein biosynthesis</keyword>
<comment type="caution">
    <text evidence="7">The sequence shown here is derived from an EMBL/GenBank/DDBJ whole genome shotgun (WGS) entry which is preliminary data.</text>
</comment>
<evidence type="ECO:0000256" key="4">
    <source>
        <dbReference type="ARBA" id="ARBA00022917"/>
    </source>
</evidence>
<dbReference type="SUPFAM" id="SSF52374">
    <property type="entry name" value="Nucleotidylyl transferase"/>
    <property type="match status" value="1"/>
</dbReference>